<sequence>MSCSANKTTMPLNYQPLSLAQAVLLLMVSQWVMRVVTQSPMQVMLTVMD</sequence>
<name>A0A1H6KX43_9GAMM</name>
<organism evidence="1 2">
    <name type="scientific">Bathymodiolus azoricus thioautotrophic gill symbiont</name>
    <dbReference type="NCBI Taxonomy" id="235205"/>
    <lineage>
        <taxon>Bacteria</taxon>
        <taxon>Pseudomonadati</taxon>
        <taxon>Pseudomonadota</taxon>
        <taxon>Gammaproteobacteria</taxon>
        <taxon>sulfur-oxidizing symbionts</taxon>
    </lineage>
</organism>
<reference evidence="2" key="1">
    <citation type="submission" date="2016-06" db="EMBL/GenBank/DDBJ databases">
        <authorList>
            <person name="Petersen J."/>
            <person name="Sayavedra L."/>
        </authorList>
    </citation>
    <scope>NUCLEOTIDE SEQUENCE [LARGE SCALE GENOMIC DNA]</scope>
    <source>
        <strain evidence="2">BazSymA</strain>
    </source>
</reference>
<evidence type="ECO:0000313" key="2">
    <source>
        <dbReference type="Proteomes" id="UP000198988"/>
    </source>
</evidence>
<dbReference type="AlphaFoldDB" id="A0A1H6KX43"/>
<accession>A0A1H6KX43</accession>
<dbReference type="EMBL" id="CDSC02000179">
    <property type="protein sequence ID" value="SEH76581.1"/>
    <property type="molecule type" value="Genomic_DNA"/>
</dbReference>
<dbReference type="Proteomes" id="UP000198988">
    <property type="component" value="Unassembled WGS sequence"/>
</dbReference>
<gene>
    <name evidence="1" type="ORF">BAZSYMA_ACONTIG06588_9</name>
</gene>
<evidence type="ECO:0000313" key="1">
    <source>
        <dbReference type="EMBL" id="SEH76581.1"/>
    </source>
</evidence>
<protein>
    <submittedName>
        <fullName evidence="1">Uncharacterized protein</fullName>
    </submittedName>
</protein>
<proteinExistence type="predicted"/>